<dbReference type="EMBL" id="GBXM01048037">
    <property type="protein sequence ID" value="JAH60540.1"/>
    <property type="molecule type" value="Transcribed_RNA"/>
</dbReference>
<protein>
    <submittedName>
        <fullName evidence="1">Uncharacterized protein</fullName>
    </submittedName>
</protein>
<name>A0A0E9U5V2_ANGAN</name>
<sequence length="17" mass="1832">MIGTIIRGSDTKLLLSN</sequence>
<proteinExistence type="predicted"/>
<evidence type="ECO:0000313" key="1">
    <source>
        <dbReference type="EMBL" id="JAH60540.1"/>
    </source>
</evidence>
<dbReference type="AlphaFoldDB" id="A0A0E9U5V2"/>
<accession>A0A0E9U5V2</accession>
<reference evidence="1" key="2">
    <citation type="journal article" date="2015" name="Fish Shellfish Immunol.">
        <title>Early steps in the European eel (Anguilla anguilla)-Vibrio vulnificus interaction in the gills: Role of the RtxA13 toxin.</title>
        <authorList>
            <person name="Callol A."/>
            <person name="Pajuelo D."/>
            <person name="Ebbesson L."/>
            <person name="Teles M."/>
            <person name="MacKenzie S."/>
            <person name="Amaro C."/>
        </authorList>
    </citation>
    <scope>NUCLEOTIDE SEQUENCE</scope>
</reference>
<reference evidence="1" key="1">
    <citation type="submission" date="2014-11" db="EMBL/GenBank/DDBJ databases">
        <authorList>
            <person name="Amaro Gonzalez C."/>
        </authorList>
    </citation>
    <scope>NUCLEOTIDE SEQUENCE</scope>
</reference>
<organism evidence="1">
    <name type="scientific">Anguilla anguilla</name>
    <name type="common">European freshwater eel</name>
    <name type="synonym">Muraena anguilla</name>
    <dbReference type="NCBI Taxonomy" id="7936"/>
    <lineage>
        <taxon>Eukaryota</taxon>
        <taxon>Metazoa</taxon>
        <taxon>Chordata</taxon>
        <taxon>Craniata</taxon>
        <taxon>Vertebrata</taxon>
        <taxon>Euteleostomi</taxon>
        <taxon>Actinopterygii</taxon>
        <taxon>Neopterygii</taxon>
        <taxon>Teleostei</taxon>
        <taxon>Anguilliformes</taxon>
        <taxon>Anguillidae</taxon>
        <taxon>Anguilla</taxon>
    </lineage>
</organism>